<dbReference type="Proteomes" id="UP000190848">
    <property type="component" value="Chromosome"/>
</dbReference>
<dbReference type="RefSeq" id="WP_065082223.1">
    <property type="nucleotide sequence ID" value="NZ_CP016374.1"/>
</dbReference>
<name>A0AAU8UQF4_9FLAO</name>
<gene>
    <name evidence="1" type="ORF">BBD32_02820</name>
</gene>
<sequence length="73" mass="8565">MNLKKFTSEELALIKEHTSTDEKREAALKHGYVIDTVNAVIRKDRRITEENQNIFRDLLRIAKKNKKNVLQAE</sequence>
<reference evidence="1 2" key="1">
    <citation type="submission" date="2016-07" db="EMBL/GenBank/DDBJ databases">
        <title>Revisiting the taxonomy of the Elizabethkingia Genus using Whole-Genome Sequencing, Optical Mapping, and MALDI-TOF, along with proposal of three novel Elizabethkingia species: Elizabethkingia bruuniana sp. nov., Elizabethkingia ursingii sp. nov., and Elizabethkingia occulta sp. nov.</title>
        <authorList>
            <person name="Nicholson A.C."/>
        </authorList>
    </citation>
    <scope>NUCLEOTIDE SEQUENCE [LARGE SCALE GENOMIC DNA]</scope>
    <source>
        <strain evidence="1 2">F3201</strain>
    </source>
</reference>
<evidence type="ECO:0000313" key="2">
    <source>
        <dbReference type="Proteomes" id="UP000190848"/>
    </source>
</evidence>
<dbReference type="AlphaFoldDB" id="A0AAU8UQF4"/>
<accession>A0AAU8UQF4</accession>
<dbReference type="EMBL" id="CP016374">
    <property type="protein sequence ID" value="AQX00473.1"/>
    <property type="molecule type" value="Genomic_DNA"/>
</dbReference>
<proteinExistence type="predicted"/>
<evidence type="ECO:0000313" key="1">
    <source>
        <dbReference type="EMBL" id="AQX00473.1"/>
    </source>
</evidence>
<organism evidence="1 2">
    <name type="scientific">Elizabethkingia anophelis</name>
    <dbReference type="NCBI Taxonomy" id="1117645"/>
    <lineage>
        <taxon>Bacteria</taxon>
        <taxon>Pseudomonadati</taxon>
        <taxon>Bacteroidota</taxon>
        <taxon>Flavobacteriia</taxon>
        <taxon>Flavobacteriales</taxon>
        <taxon>Weeksellaceae</taxon>
        <taxon>Elizabethkingia</taxon>
    </lineage>
</organism>
<protein>
    <submittedName>
        <fullName evidence="1">Uncharacterized protein</fullName>
    </submittedName>
</protein>